<dbReference type="EMBL" id="JAUPFM010000019">
    <property type="protein sequence ID" value="KAK2820669.1"/>
    <property type="molecule type" value="Genomic_DNA"/>
</dbReference>
<gene>
    <name evidence="1" type="ORF">Q5P01_023628</name>
</gene>
<name>A0AA88LKF0_CHASR</name>
<organism evidence="1 2">
    <name type="scientific">Channa striata</name>
    <name type="common">Snakehead murrel</name>
    <name type="synonym">Ophicephalus striatus</name>
    <dbReference type="NCBI Taxonomy" id="64152"/>
    <lineage>
        <taxon>Eukaryota</taxon>
        <taxon>Metazoa</taxon>
        <taxon>Chordata</taxon>
        <taxon>Craniata</taxon>
        <taxon>Vertebrata</taxon>
        <taxon>Euteleostomi</taxon>
        <taxon>Actinopterygii</taxon>
        <taxon>Neopterygii</taxon>
        <taxon>Teleostei</taxon>
        <taxon>Neoteleostei</taxon>
        <taxon>Acanthomorphata</taxon>
        <taxon>Anabantaria</taxon>
        <taxon>Anabantiformes</taxon>
        <taxon>Channoidei</taxon>
        <taxon>Channidae</taxon>
        <taxon>Channa</taxon>
    </lineage>
</organism>
<accession>A0AA88LKF0</accession>
<keyword evidence="2" id="KW-1185">Reference proteome</keyword>
<comment type="caution">
    <text evidence="1">The sequence shown here is derived from an EMBL/GenBank/DDBJ whole genome shotgun (WGS) entry which is preliminary data.</text>
</comment>
<reference evidence="1" key="1">
    <citation type="submission" date="2023-07" db="EMBL/GenBank/DDBJ databases">
        <title>Chromosome-level Genome Assembly of Striped Snakehead (Channa striata).</title>
        <authorList>
            <person name="Liu H."/>
        </authorList>
    </citation>
    <scope>NUCLEOTIDE SEQUENCE</scope>
    <source>
        <strain evidence="1">Gz</strain>
        <tissue evidence="1">Muscle</tissue>
    </source>
</reference>
<dbReference type="Proteomes" id="UP001187415">
    <property type="component" value="Unassembled WGS sequence"/>
</dbReference>
<sequence length="130" mass="14645">MDSCSPVPLWCTSHQGCDLSITLPTFCASQQNFRMGISSVNVTVCTEHFLLSEEGLQLPEERSGFPGNICLDRNDELYRRAASSVYSKCCAPGIPMEITPWCKITCLTPPSTTLWKRKKLSPKWKHTYIK</sequence>
<protein>
    <submittedName>
        <fullName evidence="1">Uncharacterized protein</fullName>
    </submittedName>
</protein>
<evidence type="ECO:0000313" key="2">
    <source>
        <dbReference type="Proteomes" id="UP001187415"/>
    </source>
</evidence>
<evidence type="ECO:0000313" key="1">
    <source>
        <dbReference type="EMBL" id="KAK2820669.1"/>
    </source>
</evidence>
<proteinExistence type="predicted"/>
<dbReference type="AlphaFoldDB" id="A0AA88LKF0"/>